<dbReference type="RefSeq" id="WP_213161081.1">
    <property type="nucleotide sequence ID" value="NZ_CP058214.1"/>
</dbReference>
<evidence type="ECO:0000313" key="9">
    <source>
        <dbReference type="Proteomes" id="UP000593594"/>
    </source>
</evidence>
<keyword evidence="6" id="KW-0812">Transmembrane</keyword>
<dbReference type="SUPFAM" id="SSF51905">
    <property type="entry name" value="FAD/NAD(P)-binding domain"/>
    <property type="match status" value="1"/>
</dbReference>
<dbReference type="PANTHER" id="PTHR13789">
    <property type="entry name" value="MONOOXYGENASE"/>
    <property type="match status" value="1"/>
</dbReference>
<evidence type="ECO:0000256" key="6">
    <source>
        <dbReference type="SAM" id="Phobius"/>
    </source>
</evidence>
<evidence type="ECO:0000256" key="1">
    <source>
        <dbReference type="ARBA" id="ARBA00001974"/>
    </source>
</evidence>
<feature type="transmembrane region" description="Helical" evidence="6">
    <location>
        <begin position="12"/>
        <end position="30"/>
    </location>
</feature>
<dbReference type="SUPFAM" id="SSF54373">
    <property type="entry name" value="FAD-linked reductases, C-terminal domain"/>
    <property type="match status" value="1"/>
</dbReference>
<keyword evidence="2" id="KW-0285">Flavoprotein</keyword>
<proteinExistence type="predicted"/>
<dbReference type="InterPro" id="IPR036188">
    <property type="entry name" value="FAD/NAD-bd_sf"/>
</dbReference>
<dbReference type="GO" id="GO:0071949">
    <property type="term" value="F:FAD binding"/>
    <property type="evidence" value="ECO:0007669"/>
    <property type="project" value="InterPro"/>
</dbReference>
<evidence type="ECO:0000259" key="7">
    <source>
        <dbReference type="Pfam" id="PF01494"/>
    </source>
</evidence>
<accession>A0A7S8C5F0</accession>
<comment type="cofactor">
    <cofactor evidence="1">
        <name>FAD</name>
        <dbReference type="ChEBI" id="CHEBI:57692"/>
    </cofactor>
</comment>
<name>A0A7S8C5F0_9HYPH</name>
<dbReference type="KEGG" id="kmn:HW532_14095"/>
<gene>
    <name evidence="8" type="ORF">HW532_14095</name>
</gene>
<keyword evidence="6" id="KW-0472">Membrane</keyword>
<dbReference type="InterPro" id="IPR050493">
    <property type="entry name" value="FAD-dep_Monooxygenase_BioMet"/>
</dbReference>
<keyword evidence="3" id="KW-0274">FAD</keyword>
<reference evidence="8 9" key="1">
    <citation type="submission" date="2020-06" db="EMBL/GenBank/DDBJ databases">
        <title>Genome sequence of 2 isolates from Red Sea Mangroves.</title>
        <authorList>
            <person name="Sefrji F."/>
            <person name="Michoud G."/>
            <person name="Merlino G."/>
            <person name="Daffonchio D."/>
        </authorList>
    </citation>
    <scope>NUCLEOTIDE SEQUENCE [LARGE SCALE GENOMIC DNA]</scope>
    <source>
        <strain evidence="8 9">R1DC25</strain>
    </source>
</reference>
<dbReference type="PRINTS" id="PR00420">
    <property type="entry name" value="RNGMNOXGNASE"/>
</dbReference>
<evidence type="ECO:0000256" key="3">
    <source>
        <dbReference type="ARBA" id="ARBA00022827"/>
    </source>
</evidence>
<sequence>MTTAPKGSSDTPVLVAGGGIAGLAAALALARRDRPVHVFEAAPAFEEVGAGLQLGPNAVRALDRLGALDRVLPATVAPEAILIRDGRNGQILARIPLGPEFEARFGAPYRVVHRADLLHGLVETCRAVPEIALSTGTALDRFDEDAAGVTASFADGSTAAGRALVGADGIRSAVRRQLLDDGGPDFSGHILYRALAPMKDAPEAASGTVVTLWLGPGGHVVHYPVSAGRKLNIVAAFDGNWHESGWSAPGSPRALLEAFRWAHADLRAVLEAPRRWLKWAGADRAPAERWSRGRVTLIGDAAHAVLPYLAQGAAMALEDAVVLGEAAGEAGADLPDAFAAYEAARHARTAKLRSESRRHGRAYHLSGPLRIARDLVVRRMGGARGLDRMTWLYRWP</sequence>
<feature type="domain" description="FAD-binding" evidence="7">
    <location>
        <begin position="10"/>
        <end position="352"/>
    </location>
</feature>
<keyword evidence="9" id="KW-1185">Reference proteome</keyword>
<dbReference type="AlphaFoldDB" id="A0A7S8C5F0"/>
<dbReference type="GO" id="GO:0004497">
    <property type="term" value="F:monooxygenase activity"/>
    <property type="evidence" value="ECO:0007669"/>
    <property type="project" value="UniProtKB-KW"/>
</dbReference>
<evidence type="ECO:0000256" key="5">
    <source>
        <dbReference type="ARBA" id="ARBA00023033"/>
    </source>
</evidence>
<keyword evidence="6" id="KW-1133">Transmembrane helix</keyword>
<dbReference type="EMBL" id="CP058214">
    <property type="protein sequence ID" value="QPC43719.1"/>
    <property type="molecule type" value="Genomic_DNA"/>
</dbReference>
<dbReference type="Proteomes" id="UP000593594">
    <property type="component" value="Chromosome"/>
</dbReference>
<evidence type="ECO:0000256" key="2">
    <source>
        <dbReference type="ARBA" id="ARBA00022630"/>
    </source>
</evidence>
<protein>
    <submittedName>
        <fullName evidence="8">FAD-dependent monooxygenase</fullName>
    </submittedName>
</protein>
<keyword evidence="4" id="KW-0560">Oxidoreductase</keyword>
<evidence type="ECO:0000313" key="8">
    <source>
        <dbReference type="EMBL" id="QPC43719.1"/>
    </source>
</evidence>
<keyword evidence="5 8" id="KW-0503">Monooxygenase</keyword>
<dbReference type="Pfam" id="PF01494">
    <property type="entry name" value="FAD_binding_3"/>
    <property type="match status" value="1"/>
</dbReference>
<dbReference type="InterPro" id="IPR002938">
    <property type="entry name" value="FAD-bd"/>
</dbReference>
<dbReference type="Gene3D" id="3.50.50.60">
    <property type="entry name" value="FAD/NAD(P)-binding domain"/>
    <property type="match status" value="1"/>
</dbReference>
<organism evidence="8 9">
    <name type="scientific">Kaustia mangrovi</name>
    <dbReference type="NCBI Taxonomy" id="2593653"/>
    <lineage>
        <taxon>Bacteria</taxon>
        <taxon>Pseudomonadati</taxon>
        <taxon>Pseudomonadota</taxon>
        <taxon>Alphaproteobacteria</taxon>
        <taxon>Hyphomicrobiales</taxon>
        <taxon>Parvibaculaceae</taxon>
        <taxon>Kaustia</taxon>
    </lineage>
</organism>
<evidence type="ECO:0000256" key="4">
    <source>
        <dbReference type="ARBA" id="ARBA00023002"/>
    </source>
</evidence>
<dbReference type="PANTHER" id="PTHR13789:SF318">
    <property type="entry name" value="GERANYLGERANYL DIPHOSPHATE REDUCTASE"/>
    <property type="match status" value="1"/>
</dbReference>